<reference evidence="2" key="1">
    <citation type="submission" date="2022-11" db="UniProtKB">
        <authorList>
            <consortium name="WormBaseParasite"/>
        </authorList>
    </citation>
    <scope>IDENTIFICATION</scope>
</reference>
<evidence type="ECO:0000313" key="2">
    <source>
        <dbReference type="WBParaSite" id="ES5_v2.g17506.t1"/>
    </source>
</evidence>
<accession>A0AC34FJE3</accession>
<dbReference type="WBParaSite" id="ES5_v2.g17506.t1">
    <property type="protein sequence ID" value="ES5_v2.g17506.t1"/>
    <property type="gene ID" value="ES5_v2.g17506"/>
</dbReference>
<dbReference type="Proteomes" id="UP000887579">
    <property type="component" value="Unplaced"/>
</dbReference>
<organism evidence="1 2">
    <name type="scientific">Panagrolaimus sp. ES5</name>
    <dbReference type="NCBI Taxonomy" id="591445"/>
    <lineage>
        <taxon>Eukaryota</taxon>
        <taxon>Metazoa</taxon>
        <taxon>Ecdysozoa</taxon>
        <taxon>Nematoda</taxon>
        <taxon>Chromadorea</taxon>
        <taxon>Rhabditida</taxon>
        <taxon>Tylenchina</taxon>
        <taxon>Panagrolaimomorpha</taxon>
        <taxon>Panagrolaimoidea</taxon>
        <taxon>Panagrolaimidae</taxon>
        <taxon>Panagrolaimus</taxon>
    </lineage>
</organism>
<name>A0AC34FJE3_9BILA</name>
<protein>
    <submittedName>
        <fullName evidence="2">Glutamine synthetase</fullName>
    </submittedName>
</protein>
<proteinExistence type="predicted"/>
<evidence type="ECO:0000313" key="1">
    <source>
        <dbReference type="Proteomes" id="UP000887579"/>
    </source>
</evidence>
<sequence>MAAPPSSNLDASDSHFDPSTRPNCKLIFEVRTHCQATYIWIDGTGENLRSKMRVLGCLPASIEDYPICTIDGSITGQSKKKKKSDIILKPVAAFPDPFLGSGNRLVLCETFDRENNPTSTNHRHMCKTIMDNVKTERPMFEMEQEYFLLDTDQRPYGWKKDTIPTPQKHYYCGIGADRAYGRSIVQAHANACILAGLKLSGANAGVTPAQWEFQVGVCKGIEMADQLWMARYLLHRVAEKAGIVATFDPKPKISLGDWNGASCQINVSTAATRGPGGIDVIKSGMKKLKRHHFEHLKVFDPSSRKNETPAADKFSWGVGDRDCWVRIPHHVETAGSGYFEDRRPPSNCDPYVVTSVIASALLLEQ</sequence>